<organism evidence="2 3">
    <name type="scientific">Cricetulus griseus</name>
    <name type="common">Chinese hamster</name>
    <name type="synonym">Cricetulus barabensis griseus</name>
    <dbReference type="NCBI Taxonomy" id="10029"/>
    <lineage>
        <taxon>Eukaryota</taxon>
        <taxon>Metazoa</taxon>
        <taxon>Chordata</taxon>
        <taxon>Craniata</taxon>
        <taxon>Vertebrata</taxon>
        <taxon>Euteleostomi</taxon>
        <taxon>Mammalia</taxon>
        <taxon>Eutheria</taxon>
        <taxon>Euarchontoglires</taxon>
        <taxon>Glires</taxon>
        <taxon>Rodentia</taxon>
        <taxon>Myomorpha</taxon>
        <taxon>Muroidea</taxon>
        <taxon>Cricetidae</taxon>
        <taxon>Cricetinae</taxon>
        <taxon>Cricetulus</taxon>
    </lineage>
</organism>
<dbReference type="InParanoid" id="G3H1J7"/>
<evidence type="ECO:0000313" key="2">
    <source>
        <dbReference type="EMBL" id="EGV94671.1"/>
    </source>
</evidence>
<dbReference type="EMBL" id="JH000106">
    <property type="protein sequence ID" value="EGV94671.1"/>
    <property type="molecule type" value="Genomic_DNA"/>
</dbReference>
<accession>G3H1J7</accession>
<reference evidence="3" key="1">
    <citation type="journal article" date="2011" name="Nat. Biotechnol.">
        <title>The genomic sequence of the Chinese hamster ovary (CHO)-K1 cell line.</title>
        <authorList>
            <person name="Xu X."/>
            <person name="Nagarajan H."/>
            <person name="Lewis N.E."/>
            <person name="Pan S."/>
            <person name="Cai Z."/>
            <person name="Liu X."/>
            <person name="Chen W."/>
            <person name="Xie M."/>
            <person name="Wang W."/>
            <person name="Hammond S."/>
            <person name="Andersen M.R."/>
            <person name="Neff N."/>
            <person name="Passarelli B."/>
            <person name="Koh W."/>
            <person name="Fan H.C."/>
            <person name="Wang J."/>
            <person name="Gui Y."/>
            <person name="Lee K.H."/>
            <person name="Betenbaugh M.J."/>
            <person name="Quake S.R."/>
            <person name="Famili I."/>
            <person name="Palsson B.O."/>
            <person name="Wang J."/>
        </authorList>
    </citation>
    <scope>NUCLEOTIDE SEQUENCE [LARGE SCALE GENOMIC DNA]</scope>
    <source>
        <strain evidence="3">CHO K1 cell line</strain>
    </source>
</reference>
<evidence type="ECO:0000313" key="3">
    <source>
        <dbReference type="Proteomes" id="UP000001075"/>
    </source>
</evidence>
<feature type="compositionally biased region" description="Low complexity" evidence="1">
    <location>
        <begin position="1"/>
        <end position="14"/>
    </location>
</feature>
<gene>
    <name evidence="2" type="ORF">I79_004025</name>
</gene>
<dbReference type="AlphaFoldDB" id="G3H1J7"/>
<proteinExistence type="predicted"/>
<dbReference type="Proteomes" id="UP000001075">
    <property type="component" value="Unassembled WGS sequence"/>
</dbReference>
<sequence length="67" mass="7029">MKPVSESSPLPSLSQKGSAVPSTAVLPAPWRKTSTKQVKVSSAKEGTACKVHVFVSSMGILSVYLQV</sequence>
<evidence type="ECO:0000256" key="1">
    <source>
        <dbReference type="SAM" id="MobiDB-lite"/>
    </source>
</evidence>
<feature type="region of interest" description="Disordered" evidence="1">
    <location>
        <begin position="1"/>
        <end position="26"/>
    </location>
</feature>
<name>G3H1J7_CRIGR</name>
<protein>
    <submittedName>
        <fullName evidence="2">Uncharacterized protein</fullName>
    </submittedName>
</protein>